<dbReference type="AlphaFoldDB" id="A0A6C0B021"/>
<evidence type="ECO:0000313" key="1">
    <source>
        <dbReference type="EMBL" id="QHS85400.1"/>
    </source>
</evidence>
<name>A0A6C0B021_9ZZZZ</name>
<proteinExistence type="predicted"/>
<sequence length="364" mass="43629">MIPDCTLVTSCFNLTNINSTSRSLEECINNMKMLLEIPCYLVIFTDNACYEKIKTIRDSFNLQACTQYIVNDISEMESYIFNNQVKRNREAYHPTKDERVCSESHLLCCNKFNFVLKIMDLNPFKTTRFGWIDSNLGIDCKKICEKYEKNMLLQILNNSKNNKFHLQILNVCDKKYKEKDNKREMYQQYRWIVCGCLFITGVEVGTKILNRLNDIFIETTNMGYGHGEEMFYLEVLDEFYDDIERGYGDYQHILHNFIQPTNGFNYITYCIIRNYWNLGYHKEGYDCCKKLIQQIENYHVNIEYYIYIDLLHYYYLFTLHYKGKDEAKNLVEHIKNNVLKNPLVNNEYEKKKDELEQLFRQAYL</sequence>
<protein>
    <submittedName>
        <fullName evidence="1">Uncharacterized protein</fullName>
    </submittedName>
</protein>
<reference evidence="1" key="1">
    <citation type="journal article" date="2020" name="Nature">
        <title>Giant virus diversity and host interactions through global metagenomics.</title>
        <authorList>
            <person name="Schulz F."/>
            <person name="Roux S."/>
            <person name="Paez-Espino D."/>
            <person name="Jungbluth S."/>
            <person name="Walsh D.A."/>
            <person name="Denef V.J."/>
            <person name="McMahon K.D."/>
            <person name="Konstantinidis K.T."/>
            <person name="Eloe-Fadrosh E.A."/>
            <person name="Kyrpides N.C."/>
            <person name="Woyke T."/>
        </authorList>
    </citation>
    <scope>NUCLEOTIDE SEQUENCE</scope>
    <source>
        <strain evidence="1">GVMAG-M-3300009182-78</strain>
    </source>
</reference>
<dbReference type="InterPro" id="IPR011735">
    <property type="entry name" value="WlaTC/HtrL_glycosyltransf"/>
</dbReference>
<dbReference type="EMBL" id="MN739043">
    <property type="protein sequence ID" value="QHS85400.1"/>
    <property type="molecule type" value="Genomic_DNA"/>
</dbReference>
<accession>A0A6C0B021</accession>
<organism evidence="1">
    <name type="scientific">viral metagenome</name>
    <dbReference type="NCBI Taxonomy" id="1070528"/>
    <lineage>
        <taxon>unclassified sequences</taxon>
        <taxon>metagenomes</taxon>
        <taxon>organismal metagenomes</taxon>
    </lineage>
</organism>
<dbReference type="Pfam" id="PF09612">
    <property type="entry name" value="HtrL_YibB"/>
    <property type="match status" value="1"/>
</dbReference>